<evidence type="ECO:0000313" key="11">
    <source>
        <dbReference type="Proteomes" id="UP001332243"/>
    </source>
</evidence>
<evidence type="ECO:0000256" key="7">
    <source>
        <dbReference type="ARBA" id="ARBA00023136"/>
    </source>
</evidence>
<feature type="transmembrane region" description="Helical" evidence="8">
    <location>
        <begin position="384"/>
        <end position="404"/>
    </location>
</feature>
<dbReference type="Proteomes" id="UP001332243">
    <property type="component" value="Unassembled WGS sequence"/>
</dbReference>
<dbReference type="InterPro" id="IPR038731">
    <property type="entry name" value="RgtA/B/C-like"/>
</dbReference>
<evidence type="ECO:0000256" key="5">
    <source>
        <dbReference type="ARBA" id="ARBA00022692"/>
    </source>
</evidence>
<feature type="transmembrane region" description="Helical" evidence="8">
    <location>
        <begin position="222"/>
        <end position="249"/>
    </location>
</feature>
<keyword evidence="5 8" id="KW-0812">Transmembrane</keyword>
<feature type="domain" description="Glycosyltransferase RgtA/B/C/D-like" evidence="9">
    <location>
        <begin position="169"/>
        <end position="324"/>
    </location>
</feature>
<evidence type="ECO:0000256" key="3">
    <source>
        <dbReference type="ARBA" id="ARBA00022676"/>
    </source>
</evidence>
<evidence type="ECO:0000259" key="9">
    <source>
        <dbReference type="Pfam" id="PF13231"/>
    </source>
</evidence>
<dbReference type="InterPro" id="IPR050297">
    <property type="entry name" value="LipidA_mod_glycosyltrf_83"/>
</dbReference>
<evidence type="ECO:0000256" key="2">
    <source>
        <dbReference type="ARBA" id="ARBA00022475"/>
    </source>
</evidence>
<sequence length="468" mass="50040">MDTKPELIDDGPEPGPVDWRLRPVLLMLVVGLALIGFFLVSQAHTITFGAFSHPPLYGRWDPTAAPEALLVLPAGLLLAAVGWFVTTNVRRVPSWLALTLIVGAGVVVAAAVTLVRGEYDHLVRGVGTGPDSPYYTSDIHYVDEFGIRGFAERHPELTKVYNSWNSRTHPPGVLVMLSVLHRLLGPGNPFWMSTAIALLGTLAAVSAWSLGRSLGGERSGRIAAVLFVAAPGPLILAYTILDAVFATFLSTAAAMLVLAVHRLSWRWALAAGAMLGLTTYLTYATVFVTLAATVTVLWQVSGVRRVVRLLGAAAAGGVLVLAVAWALLNFDLWAAYRSVPQTHTPYDPYWIVGSPAAFLIFAGVPLAALGALGLVVRAPGARRAVLPLVSVPLMFVWAALPPSFTDLRPGEVERTWAFLFPLLAAAAAPVLLSWIRGLGARWTAPVLTGLITVSLAQATLLQMLYDTW</sequence>
<feature type="transmembrane region" description="Helical" evidence="8">
    <location>
        <begin position="24"/>
        <end position="48"/>
    </location>
</feature>
<name>A0ABU7RLK5_9ACTN</name>
<evidence type="ECO:0000256" key="4">
    <source>
        <dbReference type="ARBA" id="ARBA00022679"/>
    </source>
</evidence>
<dbReference type="Pfam" id="PF13231">
    <property type="entry name" value="PMT_2"/>
    <property type="match status" value="1"/>
</dbReference>
<evidence type="ECO:0000313" key="10">
    <source>
        <dbReference type="EMBL" id="MEE6257387.1"/>
    </source>
</evidence>
<dbReference type="EC" id="2.4.-.-" evidence="10"/>
<feature type="transmembrane region" description="Helical" evidence="8">
    <location>
        <begin position="348"/>
        <end position="372"/>
    </location>
</feature>
<feature type="transmembrane region" description="Helical" evidence="8">
    <location>
        <begin position="269"/>
        <end position="297"/>
    </location>
</feature>
<keyword evidence="3 10" id="KW-0328">Glycosyltransferase</keyword>
<dbReference type="EMBL" id="JAZGQK010000002">
    <property type="protein sequence ID" value="MEE6257387.1"/>
    <property type="molecule type" value="Genomic_DNA"/>
</dbReference>
<feature type="transmembrane region" description="Helical" evidence="8">
    <location>
        <begin position="416"/>
        <end position="435"/>
    </location>
</feature>
<gene>
    <name evidence="10" type="ORF">V1633_02650</name>
</gene>
<feature type="transmembrane region" description="Helical" evidence="8">
    <location>
        <begin position="190"/>
        <end position="210"/>
    </location>
</feature>
<keyword evidence="4 10" id="KW-0808">Transferase</keyword>
<dbReference type="PANTHER" id="PTHR33908:SF11">
    <property type="entry name" value="MEMBRANE PROTEIN"/>
    <property type="match status" value="1"/>
</dbReference>
<feature type="transmembrane region" description="Helical" evidence="8">
    <location>
        <begin position="309"/>
        <end position="328"/>
    </location>
</feature>
<feature type="transmembrane region" description="Helical" evidence="8">
    <location>
        <begin position="68"/>
        <end position="86"/>
    </location>
</feature>
<keyword evidence="11" id="KW-1185">Reference proteome</keyword>
<dbReference type="GO" id="GO:0016757">
    <property type="term" value="F:glycosyltransferase activity"/>
    <property type="evidence" value="ECO:0007669"/>
    <property type="project" value="UniProtKB-KW"/>
</dbReference>
<protein>
    <submittedName>
        <fullName evidence="10">Glycosyltransferase family 39 protein</fullName>
        <ecNumber evidence="10">2.4.-.-</ecNumber>
    </submittedName>
</protein>
<dbReference type="PANTHER" id="PTHR33908">
    <property type="entry name" value="MANNOSYLTRANSFERASE YKCB-RELATED"/>
    <property type="match status" value="1"/>
</dbReference>
<reference evidence="10 11" key="1">
    <citation type="submission" date="2024-01" db="EMBL/GenBank/DDBJ databases">
        <title>Genome insights into Plantactinospora sonchi sp. nov.</title>
        <authorList>
            <person name="Wang L."/>
        </authorList>
    </citation>
    <scope>NUCLEOTIDE SEQUENCE [LARGE SCALE GENOMIC DNA]</scope>
    <source>
        <strain evidence="10 11">NEAU-QY2</strain>
    </source>
</reference>
<dbReference type="RefSeq" id="WP_331212502.1">
    <property type="nucleotide sequence ID" value="NZ_JAZGQK010000002.1"/>
</dbReference>
<comment type="caution">
    <text evidence="10">The sequence shown here is derived from an EMBL/GenBank/DDBJ whole genome shotgun (WGS) entry which is preliminary data.</text>
</comment>
<proteinExistence type="predicted"/>
<keyword evidence="6 8" id="KW-1133">Transmembrane helix</keyword>
<comment type="subcellular location">
    <subcellularLocation>
        <location evidence="1">Cell membrane</location>
        <topology evidence="1">Multi-pass membrane protein</topology>
    </subcellularLocation>
</comment>
<keyword evidence="2" id="KW-1003">Cell membrane</keyword>
<evidence type="ECO:0000256" key="1">
    <source>
        <dbReference type="ARBA" id="ARBA00004651"/>
    </source>
</evidence>
<evidence type="ECO:0000256" key="6">
    <source>
        <dbReference type="ARBA" id="ARBA00022989"/>
    </source>
</evidence>
<organism evidence="10 11">
    <name type="scientific">Plantactinospora sonchi</name>
    <dbReference type="NCBI Taxonomy" id="1544735"/>
    <lineage>
        <taxon>Bacteria</taxon>
        <taxon>Bacillati</taxon>
        <taxon>Actinomycetota</taxon>
        <taxon>Actinomycetes</taxon>
        <taxon>Micromonosporales</taxon>
        <taxon>Micromonosporaceae</taxon>
        <taxon>Plantactinospora</taxon>
    </lineage>
</organism>
<keyword evidence="7 8" id="KW-0472">Membrane</keyword>
<accession>A0ABU7RLK5</accession>
<feature type="transmembrane region" description="Helical" evidence="8">
    <location>
        <begin position="95"/>
        <end position="115"/>
    </location>
</feature>
<feature type="transmembrane region" description="Helical" evidence="8">
    <location>
        <begin position="442"/>
        <end position="465"/>
    </location>
</feature>
<evidence type="ECO:0000256" key="8">
    <source>
        <dbReference type="SAM" id="Phobius"/>
    </source>
</evidence>